<feature type="domain" description="Staphylococcal superantigen-like OB-fold" evidence="3">
    <location>
        <begin position="43"/>
        <end position="126"/>
    </location>
</feature>
<dbReference type="InterPro" id="IPR006126">
    <property type="entry name" value="Staph/Strept_toxin_CS"/>
</dbReference>
<dbReference type="AlphaFoldDB" id="A0A317YS61"/>
<dbReference type="InterPro" id="IPR013307">
    <property type="entry name" value="Superantigen_bac"/>
</dbReference>
<reference evidence="4 5" key="1">
    <citation type="journal article" date="2018" name="Vet. Microbiol.">
        <title>Clonal diversity and geographic distribution of methicillin-resistant Staphylococcus pseudintermedius from Australian animals: Discovery of novel sequence types.</title>
        <authorList>
            <person name="Worthing K.A."/>
            <person name="Abraham S."/>
            <person name="Coombs G.W."/>
            <person name="Pang S."/>
            <person name="Saputra S."/>
            <person name="Jordan D."/>
            <person name="Trott D.J."/>
            <person name="Norris J.M."/>
        </authorList>
    </citation>
    <scope>NUCLEOTIDE SEQUENCE [LARGE SCALE GENOMIC DNA]</scope>
    <source>
        <strain evidence="4 5">ST525 1</strain>
    </source>
</reference>
<protein>
    <submittedName>
        <fullName evidence="4">Exotoxin</fullName>
    </submittedName>
</protein>
<dbReference type="Gene3D" id="2.40.50.110">
    <property type="match status" value="1"/>
</dbReference>
<dbReference type="RefSeq" id="WP_110160366.1">
    <property type="nucleotide sequence ID" value="NZ_CP039743.1"/>
</dbReference>
<dbReference type="GO" id="GO:0005576">
    <property type="term" value="C:extracellular region"/>
    <property type="evidence" value="ECO:0007669"/>
    <property type="project" value="InterPro"/>
</dbReference>
<feature type="domain" description="Staphylococcal/Streptococcal toxin beta-grasp" evidence="2">
    <location>
        <begin position="138"/>
        <end position="234"/>
    </location>
</feature>
<organism evidence="4 5">
    <name type="scientific">Staphylococcus pseudintermedius</name>
    <dbReference type="NCBI Taxonomy" id="283734"/>
    <lineage>
        <taxon>Bacteria</taxon>
        <taxon>Bacillati</taxon>
        <taxon>Bacillota</taxon>
        <taxon>Bacilli</taxon>
        <taxon>Bacillales</taxon>
        <taxon>Staphylococcaceae</taxon>
        <taxon>Staphylococcus</taxon>
        <taxon>Staphylococcus intermedius group</taxon>
    </lineage>
</organism>
<name>A0A317YS61_STAPS</name>
<gene>
    <name evidence="4" type="ORF">DD902_03795</name>
</gene>
<dbReference type="Proteomes" id="UP000246800">
    <property type="component" value="Unassembled WGS sequence"/>
</dbReference>
<dbReference type="EMBL" id="QEIT01000019">
    <property type="protein sequence ID" value="PWZ76051.1"/>
    <property type="molecule type" value="Genomic_DNA"/>
</dbReference>
<accession>A0A317YS61</accession>
<proteinExistence type="inferred from homology"/>
<evidence type="ECO:0000313" key="5">
    <source>
        <dbReference type="Proteomes" id="UP000246800"/>
    </source>
</evidence>
<evidence type="ECO:0000259" key="2">
    <source>
        <dbReference type="Pfam" id="PF02876"/>
    </source>
</evidence>
<dbReference type="PRINTS" id="PR01501">
    <property type="entry name" value="TOXICSSTOXIN"/>
</dbReference>
<dbReference type="Pfam" id="PF09199">
    <property type="entry name" value="SSL_OB"/>
    <property type="match status" value="1"/>
</dbReference>
<dbReference type="InterPro" id="IPR006123">
    <property type="entry name" value="Toxin_b-grasp_Staph/Strep"/>
</dbReference>
<dbReference type="InterPro" id="IPR008992">
    <property type="entry name" value="Enterotoxin"/>
</dbReference>
<dbReference type="Gene3D" id="3.10.20.120">
    <property type="match status" value="1"/>
</dbReference>
<dbReference type="PRINTS" id="PR01800">
    <property type="entry name" value="STAPHEXOTOXN"/>
</dbReference>
<dbReference type="InterPro" id="IPR015282">
    <property type="entry name" value="SSL_OB"/>
</dbReference>
<dbReference type="SUPFAM" id="SSF54334">
    <property type="entry name" value="Superantigen toxins, C-terminal domain"/>
    <property type="match status" value="1"/>
</dbReference>
<evidence type="ECO:0000256" key="1">
    <source>
        <dbReference type="ARBA" id="ARBA00008401"/>
    </source>
</evidence>
<evidence type="ECO:0000259" key="3">
    <source>
        <dbReference type="Pfam" id="PF09199"/>
    </source>
</evidence>
<evidence type="ECO:0000313" key="4">
    <source>
        <dbReference type="EMBL" id="PWZ76051.1"/>
    </source>
</evidence>
<dbReference type="PRINTS" id="PR01898">
    <property type="entry name" value="SAGSUPRFAMLY"/>
</dbReference>
<dbReference type="Pfam" id="PF02876">
    <property type="entry name" value="Stap_Strp_tox_C"/>
    <property type="match status" value="1"/>
</dbReference>
<dbReference type="InterPro" id="IPR016091">
    <property type="entry name" value="SuperAg_toxin_C"/>
</dbReference>
<comment type="caution">
    <text evidence="4">The sequence shown here is derived from an EMBL/GenBank/DDBJ whole genome shotgun (WGS) entry which is preliminary data.</text>
</comment>
<dbReference type="SUPFAM" id="SSF50203">
    <property type="entry name" value="Bacterial enterotoxins"/>
    <property type="match status" value="1"/>
</dbReference>
<sequence>MKQSTILKVSLAVGILTTGVGIHSQAAAFASEAHAQNVHSEAQQLKDYYSKTYFEYNNVTGYVEDNNKLSVVTPHGTAVSVSLVGNDLSKYTDKANGYDHLDLFVVPEGTDRSAETKSIGGITRTNQATYHDYVKRPNIVINRTSGIVTSSMSTNDFSINKEEVSLKELDFKLRKMLMKEYGLYQNGSSNGKIVIKIGDNDKDIMTLELNKKLQEHRMSDTVDVNKIQQITIDL</sequence>
<comment type="similarity">
    <text evidence="1">Belongs to the staphylococcal/streptococcal toxin family.</text>
</comment>
<dbReference type="InterPro" id="IPR008375">
    <property type="entry name" value="Staph_exotoxin"/>
</dbReference>
<dbReference type="PROSITE" id="PS00278">
    <property type="entry name" value="STAPH_STREP_TOXIN_2"/>
    <property type="match status" value="1"/>
</dbReference>